<reference evidence="1" key="1">
    <citation type="submission" date="2013-04" db="EMBL/GenBank/DDBJ databases">
        <title>The genome sequencing project of 58 acetic acid bacteria.</title>
        <authorList>
            <person name="Okamoto-Kainuma A."/>
            <person name="Ishikawa M."/>
            <person name="Umino S."/>
            <person name="Koizumi Y."/>
            <person name="Shiwa Y."/>
            <person name="Yoshikawa H."/>
            <person name="Matsutani M."/>
            <person name="Matsushita K."/>
        </authorList>
    </citation>
    <scope>NUCLEOTIDE SEQUENCE</scope>
    <source>
        <strain evidence="1">NBRC 106556</strain>
    </source>
</reference>
<evidence type="ECO:0000313" key="1">
    <source>
        <dbReference type="EMBL" id="GBR46856.1"/>
    </source>
</evidence>
<accession>A0ABQ0QJB5</accession>
<proteinExistence type="predicted"/>
<protein>
    <submittedName>
        <fullName evidence="1">Uncharacterized protein</fullName>
    </submittedName>
</protein>
<evidence type="ECO:0000313" key="2">
    <source>
        <dbReference type="Proteomes" id="UP001062443"/>
    </source>
</evidence>
<comment type="caution">
    <text evidence="1">The sequence shown here is derived from an EMBL/GenBank/DDBJ whole genome shotgun (WGS) entry which is preliminary data.</text>
</comment>
<sequence length="324" mass="35164">MLIGGTLHSIPGQFGELATNALTHGLGLNLPIQLSPDIGLDGVKVANEFDSNVAADGQTALVVPGSAFIAAQTGDPRTHYDFTRWIPLLVAHTASVVVTRTDTHQDFAHRLRSFFHGRSLKLAVSRPTGNELSALLGLTLLDLHPTPVSGFATAQDALQALNAGLVDAVQILPTRGDAPLLETLKNLPEGVAPLYHTGDLSGTPLNDIPNFLEVSEQMRRRPPEGQLFAAWQAVSAGICTPFAVALPMLTPPPLVEHWRNACAEAVDDDDMRHWAETYYFSLATGENAAPFFSRIRPTPESQLALRRWIAINTPRWRLGQETRL</sequence>
<dbReference type="Proteomes" id="UP001062443">
    <property type="component" value="Unassembled WGS sequence"/>
</dbReference>
<organism evidence="1 2">
    <name type="scientific">Neokomagataea tanensis NBRC 106556</name>
    <dbReference type="NCBI Taxonomy" id="1223519"/>
    <lineage>
        <taxon>Bacteria</taxon>
        <taxon>Pseudomonadati</taxon>
        <taxon>Pseudomonadota</taxon>
        <taxon>Alphaproteobacteria</taxon>
        <taxon>Acetobacterales</taxon>
        <taxon>Acetobacteraceae</taxon>
        <taxon>Neokomagataea</taxon>
    </lineage>
</organism>
<gene>
    <name evidence="1" type="ORF">AA106556_1254</name>
</gene>
<name>A0ABQ0QJB5_9PROT</name>
<keyword evidence="2" id="KW-1185">Reference proteome</keyword>
<dbReference type="EMBL" id="BAQB01000017">
    <property type="protein sequence ID" value="GBR46856.1"/>
    <property type="molecule type" value="Genomic_DNA"/>
</dbReference>